<reference evidence="2 3" key="1">
    <citation type="submission" date="2019-06" db="EMBL/GenBank/DDBJ databases">
        <title>A chromosomal-level reference genome of Carpinus fangiana (Coryloideae, Betulaceae).</title>
        <authorList>
            <person name="Yang X."/>
            <person name="Wang Z."/>
            <person name="Zhang L."/>
            <person name="Hao G."/>
            <person name="Liu J."/>
            <person name="Yang Y."/>
        </authorList>
    </citation>
    <scope>NUCLEOTIDE SEQUENCE [LARGE SCALE GENOMIC DNA]</scope>
    <source>
        <strain evidence="2">Cfa_2016G</strain>
        <tissue evidence="2">Leaf</tissue>
    </source>
</reference>
<dbReference type="EMBL" id="VIBQ01000014">
    <property type="protein sequence ID" value="KAB8349644.1"/>
    <property type="molecule type" value="Genomic_DNA"/>
</dbReference>
<evidence type="ECO:0000313" key="2">
    <source>
        <dbReference type="EMBL" id="KAB8349644.1"/>
    </source>
</evidence>
<organism evidence="2 3">
    <name type="scientific">Carpinus fangiana</name>
    <dbReference type="NCBI Taxonomy" id="176857"/>
    <lineage>
        <taxon>Eukaryota</taxon>
        <taxon>Viridiplantae</taxon>
        <taxon>Streptophyta</taxon>
        <taxon>Embryophyta</taxon>
        <taxon>Tracheophyta</taxon>
        <taxon>Spermatophyta</taxon>
        <taxon>Magnoliopsida</taxon>
        <taxon>eudicotyledons</taxon>
        <taxon>Gunneridae</taxon>
        <taxon>Pentapetalae</taxon>
        <taxon>rosids</taxon>
        <taxon>fabids</taxon>
        <taxon>Fagales</taxon>
        <taxon>Betulaceae</taxon>
        <taxon>Carpinus</taxon>
    </lineage>
</organism>
<comment type="caution">
    <text evidence="2">The sequence shown here is derived from an EMBL/GenBank/DDBJ whole genome shotgun (WGS) entry which is preliminary data.</text>
</comment>
<feature type="compositionally biased region" description="Basic residues" evidence="1">
    <location>
        <begin position="1"/>
        <end position="12"/>
    </location>
</feature>
<keyword evidence="3" id="KW-1185">Reference proteome</keyword>
<proteinExistence type="predicted"/>
<feature type="region of interest" description="Disordered" evidence="1">
    <location>
        <begin position="1"/>
        <end position="51"/>
    </location>
</feature>
<dbReference type="Proteomes" id="UP000327013">
    <property type="component" value="Unassembled WGS sequence"/>
</dbReference>
<evidence type="ECO:0000313" key="3">
    <source>
        <dbReference type="Proteomes" id="UP000327013"/>
    </source>
</evidence>
<protein>
    <submittedName>
        <fullName evidence="2">Uncharacterized protein</fullName>
    </submittedName>
</protein>
<name>A0A5N6KVU3_9ROSI</name>
<dbReference type="AlphaFoldDB" id="A0A5N6KVU3"/>
<gene>
    <name evidence="2" type="ORF">FH972_023663</name>
</gene>
<evidence type="ECO:0000256" key="1">
    <source>
        <dbReference type="SAM" id="MobiDB-lite"/>
    </source>
</evidence>
<sequence length="51" mass="5509">MPLKRLGKRHGGGKCSSGTASDRGTTAKPCSARTRRRQMGLGRGERARVVR</sequence>
<accession>A0A5N6KVU3</accession>